<dbReference type="SUPFAM" id="SSF50630">
    <property type="entry name" value="Acid proteases"/>
    <property type="match status" value="1"/>
</dbReference>
<dbReference type="InterPro" id="IPR011990">
    <property type="entry name" value="TPR-like_helical_dom_sf"/>
</dbReference>
<dbReference type="GO" id="GO:0016787">
    <property type="term" value="F:hydrolase activity"/>
    <property type="evidence" value="ECO:0007669"/>
    <property type="project" value="UniProtKB-KW"/>
</dbReference>
<feature type="domain" description="Peptidase A2" evidence="2">
    <location>
        <begin position="308"/>
        <end position="391"/>
    </location>
</feature>
<keyword evidence="4" id="KW-1185">Reference proteome</keyword>
<sequence length="411" mass="46857">MSVKLVVLLSTLLAVSIGTNIYLLKKINEQTFVQGNLYKNKTNNVIKQNDNVANNESLTPLVADNKLAVLANNYQENNKQSAEINLLIAKAEQLFFANQFIAAIDHLEQIAMINKTSSDLVNEQWLAVGKQWILNRKFSLLSSFLQAYLARFPLDEQWLQLKIDWLVAVNKPDLAMTIYYQLIANAFNRDKEESWSHQAHQLFQHHIKTLKNQKSWQSIINFSKPLIVNDIDYPPYQLALAEAYIHLNEIETAINYLENIKYGNNYTTQINALNTLIDSIVLADEGIKLTQQGQHYIVEAILNNQHTAQLMIDTGASLTVISTAFYQKLLSTDNIKTKRKLNINTAGGNETAFSITIDEFWLAGRAVYDFEVVVMDLNNFDKADGLLGMNFLQHFKFEIDQKNALLFLTPH</sequence>
<dbReference type="Gene3D" id="1.25.40.10">
    <property type="entry name" value="Tetratricopeptide repeat domain"/>
    <property type="match status" value="1"/>
</dbReference>
<dbReference type="EC" id="3.4.23.-" evidence="3"/>
<dbReference type="InterPro" id="IPR034122">
    <property type="entry name" value="Retropepsin-like_bacterial"/>
</dbReference>
<dbReference type="Proteomes" id="UP001258994">
    <property type="component" value="Chromosome"/>
</dbReference>
<name>A0ABY9TQ66_9GAMM</name>
<keyword evidence="1 3" id="KW-0378">Hydrolase</keyword>
<dbReference type="PROSITE" id="PS50175">
    <property type="entry name" value="ASP_PROT_RETROV"/>
    <property type="match status" value="1"/>
</dbReference>
<dbReference type="Pfam" id="PF13975">
    <property type="entry name" value="gag-asp_proteas"/>
    <property type="match status" value="1"/>
</dbReference>
<dbReference type="Gene3D" id="2.40.70.10">
    <property type="entry name" value="Acid Proteases"/>
    <property type="match status" value="1"/>
</dbReference>
<dbReference type="RefSeq" id="WP_348390067.1">
    <property type="nucleotide sequence ID" value="NZ_CP134145.1"/>
</dbReference>
<accession>A0ABY9TQ66</accession>
<dbReference type="InterPro" id="IPR001969">
    <property type="entry name" value="Aspartic_peptidase_AS"/>
</dbReference>
<dbReference type="InterPro" id="IPR001995">
    <property type="entry name" value="Peptidase_A2_cat"/>
</dbReference>
<dbReference type="PROSITE" id="PS00141">
    <property type="entry name" value="ASP_PROTEASE"/>
    <property type="match status" value="1"/>
</dbReference>
<reference evidence="4" key="1">
    <citation type="submission" date="2023-09" db="EMBL/GenBank/DDBJ databases">
        <authorList>
            <person name="Li S."/>
            <person name="Li X."/>
            <person name="Zhang C."/>
            <person name="Zhao Z."/>
        </authorList>
    </citation>
    <scope>NUCLEOTIDE SEQUENCE [LARGE SCALE GENOMIC DNA]</scope>
    <source>
        <strain evidence="4">SQ149</strain>
    </source>
</reference>
<organism evidence="3 4">
    <name type="scientific">Thalassotalea psychrophila</name>
    <dbReference type="NCBI Taxonomy" id="3065647"/>
    <lineage>
        <taxon>Bacteria</taxon>
        <taxon>Pseudomonadati</taxon>
        <taxon>Pseudomonadota</taxon>
        <taxon>Gammaproteobacteria</taxon>
        <taxon>Alteromonadales</taxon>
        <taxon>Colwelliaceae</taxon>
        <taxon>Thalassotalea</taxon>
    </lineage>
</organism>
<dbReference type="EMBL" id="CP134145">
    <property type="protein sequence ID" value="WNC70932.1"/>
    <property type="molecule type" value="Genomic_DNA"/>
</dbReference>
<evidence type="ECO:0000259" key="2">
    <source>
        <dbReference type="PROSITE" id="PS50175"/>
    </source>
</evidence>
<evidence type="ECO:0000313" key="3">
    <source>
        <dbReference type="EMBL" id="WNC70932.1"/>
    </source>
</evidence>
<evidence type="ECO:0000256" key="1">
    <source>
        <dbReference type="ARBA" id="ARBA00022801"/>
    </source>
</evidence>
<proteinExistence type="predicted"/>
<dbReference type="InterPro" id="IPR021109">
    <property type="entry name" value="Peptidase_aspartic_dom_sf"/>
</dbReference>
<gene>
    <name evidence="3" type="ORF">RGQ13_12410</name>
</gene>
<dbReference type="CDD" id="cd05483">
    <property type="entry name" value="retropepsin_like_bacteria"/>
    <property type="match status" value="1"/>
</dbReference>
<protein>
    <submittedName>
        <fullName evidence="3">Retropepsin-like aspartic protease</fullName>
        <ecNumber evidence="3">3.4.23.-</ecNumber>
    </submittedName>
</protein>
<evidence type="ECO:0000313" key="4">
    <source>
        <dbReference type="Proteomes" id="UP001258994"/>
    </source>
</evidence>